<evidence type="ECO:0000259" key="4">
    <source>
        <dbReference type="PROSITE" id="PS50013"/>
    </source>
</evidence>
<dbReference type="InterPro" id="IPR023780">
    <property type="entry name" value="Chromo_domain"/>
</dbReference>
<dbReference type="PANTHER" id="PTHR22812">
    <property type="entry name" value="CHROMOBOX PROTEIN"/>
    <property type="match status" value="1"/>
</dbReference>
<dbReference type="PROSITE" id="PS00598">
    <property type="entry name" value="CHROMO_1"/>
    <property type="match status" value="1"/>
</dbReference>
<evidence type="ECO:0000256" key="1">
    <source>
        <dbReference type="ARBA" id="ARBA00004123"/>
    </source>
</evidence>
<accession>A0AAD6YBF5</accession>
<dbReference type="SUPFAM" id="SSF54160">
    <property type="entry name" value="Chromo domain-like"/>
    <property type="match status" value="1"/>
</dbReference>
<evidence type="ECO:0000313" key="6">
    <source>
        <dbReference type="Proteomes" id="UP001219525"/>
    </source>
</evidence>
<dbReference type="InterPro" id="IPR023779">
    <property type="entry name" value="Chromodomain_CS"/>
</dbReference>
<dbReference type="Proteomes" id="UP001219525">
    <property type="component" value="Unassembled WGS sequence"/>
</dbReference>
<feature type="compositionally biased region" description="Basic residues" evidence="3">
    <location>
        <begin position="157"/>
        <end position="167"/>
    </location>
</feature>
<dbReference type="InterPro" id="IPR051219">
    <property type="entry name" value="Heterochromatin_chromo-domain"/>
</dbReference>
<dbReference type="PROSITE" id="PS50013">
    <property type="entry name" value="CHROMO_2"/>
    <property type="match status" value="1"/>
</dbReference>
<dbReference type="GO" id="GO:0006338">
    <property type="term" value="P:chromatin remodeling"/>
    <property type="evidence" value="ECO:0007669"/>
    <property type="project" value="UniProtKB-ARBA"/>
</dbReference>
<dbReference type="Gene3D" id="2.40.50.40">
    <property type="match status" value="1"/>
</dbReference>
<keyword evidence="2" id="KW-0539">Nucleus</keyword>
<dbReference type="EMBL" id="JARJCW010000030">
    <property type="protein sequence ID" value="KAJ7209744.1"/>
    <property type="molecule type" value="Genomic_DNA"/>
</dbReference>
<dbReference type="GO" id="GO:0005634">
    <property type="term" value="C:nucleus"/>
    <property type="evidence" value="ECO:0007669"/>
    <property type="project" value="UniProtKB-SubCell"/>
</dbReference>
<gene>
    <name evidence="5" type="ORF">GGX14DRAFT_697826</name>
</gene>
<comment type="caution">
    <text evidence="5">The sequence shown here is derived from an EMBL/GenBank/DDBJ whole genome shotgun (WGS) entry which is preliminary data.</text>
</comment>
<evidence type="ECO:0000256" key="2">
    <source>
        <dbReference type="ARBA" id="ARBA00023242"/>
    </source>
</evidence>
<reference evidence="5" key="1">
    <citation type="submission" date="2023-03" db="EMBL/GenBank/DDBJ databases">
        <title>Massive genome expansion in bonnet fungi (Mycena s.s.) driven by repeated elements and novel gene families across ecological guilds.</title>
        <authorList>
            <consortium name="Lawrence Berkeley National Laboratory"/>
            <person name="Harder C.B."/>
            <person name="Miyauchi S."/>
            <person name="Viragh M."/>
            <person name="Kuo A."/>
            <person name="Thoen E."/>
            <person name="Andreopoulos B."/>
            <person name="Lu D."/>
            <person name="Skrede I."/>
            <person name="Drula E."/>
            <person name="Henrissat B."/>
            <person name="Morin E."/>
            <person name="Kohler A."/>
            <person name="Barry K."/>
            <person name="LaButti K."/>
            <person name="Morin E."/>
            <person name="Salamov A."/>
            <person name="Lipzen A."/>
            <person name="Mereny Z."/>
            <person name="Hegedus B."/>
            <person name="Baldrian P."/>
            <person name="Stursova M."/>
            <person name="Weitz H."/>
            <person name="Taylor A."/>
            <person name="Grigoriev I.V."/>
            <person name="Nagy L.G."/>
            <person name="Martin F."/>
            <person name="Kauserud H."/>
        </authorList>
    </citation>
    <scope>NUCLEOTIDE SEQUENCE</scope>
    <source>
        <strain evidence="5">9144</strain>
    </source>
</reference>
<feature type="region of interest" description="Disordered" evidence="3">
    <location>
        <begin position="106"/>
        <end position="188"/>
    </location>
</feature>
<dbReference type="SMART" id="SM00298">
    <property type="entry name" value="CHROMO"/>
    <property type="match status" value="1"/>
</dbReference>
<dbReference type="CDD" id="cd18968">
    <property type="entry name" value="chromodomain"/>
    <property type="match status" value="1"/>
</dbReference>
<keyword evidence="6" id="KW-1185">Reference proteome</keyword>
<dbReference type="AlphaFoldDB" id="A0AAD6YBF5"/>
<name>A0AAD6YBF5_9AGAR</name>
<protein>
    <recommendedName>
        <fullName evidence="4">Chromo domain-containing protein</fullName>
    </recommendedName>
</protein>
<dbReference type="InterPro" id="IPR016197">
    <property type="entry name" value="Chromo-like_dom_sf"/>
</dbReference>
<dbReference type="InterPro" id="IPR000953">
    <property type="entry name" value="Chromo/chromo_shadow_dom"/>
</dbReference>
<feature type="compositionally biased region" description="Basic and acidic residues" evidence="3">
    <location>
        <begin position="132"/>
        <end position="142"/>
    </location>
</feature>
<evidence type="ECO:0000256" key="3">
    <source>
        <dbReference type="SAM" id="MobiDB-lite"/>
    </source>
</evidence>
<evidence type="ECO:0000313" key="5">
    <source>
        <dbReference type="EMBL" id="KAJ7209744.1"/>
    </source>
</evidence>
<feature type="domain" description="Chromo" evidence="4">
    <location>
        <begin position="18"/>
        <end position="92"/>
    </location>
</feature>
<proteinExistence type="predicted"/>
<sequence>MSLLTSMSAPHETEALEYVVEMILSARRTEEPMHSEYTNPESDSFGGGWEYLIKWEGYADDENTWEPIGHLHCRTLLLDFWQEIGHESLPTSALVELRPRPEWIAQKNIGSVQDKDREQKRQKKVAPSRSPSRRDTAAECRRTTARKKTHIPQTSSPKKRTPKKPSRRVPTSTPPHQMLSDPSFESPLIPNPKLATTMQAECKRPASHSPGVPDVVADPLPTLVPDDNAHHTRASSDAYLHLWPTAPSGQESDLLLAPIVSETSLLGAQSSWPLTNDLGLLTPDPDLADHLLGLSSDAFLN</sequence>
<dbReference type="Pfam" id="PF00385">
    <property type="entry name" value="Chromo"/>
    <property type="match status" value="1"/>
</dbReference>
<comment type="subcellular location">
    <subcellularLocation>
        <location evidence="1">Nucleus</location>
    </subcellularLocation>
</comment>
<organism evidence="5 6">
    <name type="scientific">Mycena pura</name>
    <dbReference type="NCBI Taxonomy" id="153505"/>
    <lineage>
        <taxon>Eukaryota</taxon>
        <taxon>Fungi</taxon>
        <taxon>Dikarya</taxon>
        <taxon>Basidiomycota</taxon>
        <taxon>Agaricomycotina</taxon>
        <taxon>Agaricomycetes</taxon>
        <taxon>Agaricomycetidae</taxon>
        <taxon>Agaricales</taxon>
        <taxon>Marasmiineae</taxon>
        <taxon>Mycenaceae</taxon>
        <taxon>Mycena</taxon>
    </lineage>
</organism>